<feature type="transmembrane region" description="Helical" evidence="11">
    <location>
        <begin position="182"/>
        <end position="208"/>
    </location>
</feature>
<keyword evidence="5" id="KW-0547">Nucleotide-binding</keyword>
<keyword evidence="16" id="KW-1185">Reference proteome</keyword>
<dbReference type="PANTHER" id="PTHR43394">
    <property type="entry name" value="ATP-DEPENDENT PERMEASE MDL1, MITOCHONDRIAL"/>
    <property type="match status" value="1"/>
</dbReference>
<comment type="caution">
    <text evidence="15">The sequence shown here is derived from an EMBL/GenBank/DDBJ whole genome shotgun (WGS) entry which is preliminary data.</text>
</comment>
<dbReference type="FunFam" id="3.40.50.300:FF:000299">
    <property type="entry name" value="ABC transporter ATP-binding protein/permease"/>
    <property type="match status" value="1"/>
</dbReference>
<dbReference type="Pfam" id="PF03412">
    <property type="entry name" value="Peptidase_C39"/>
    <property type="match status" value="1"/>
</dbReference>
<dbReference type="Gene3D" id="1.20.1560.10">
    <property type="entry name" value="ABC transporter type 1, transmembrane domain"/>
    <property type="match status" value="1"/>
</dbReference>
<dbReference type="InterPro" id="IPR039421">
    <property type="entry name" value="Type_1_exporter"/>
</dbReference>
<dbReference type="Pfam" id="PF00005">
    <property type="entry name" value="ABC_tran"/>
    <property type="match status" value="1"/>
</dbReference>
<dbReference type="PROSITE" id="PS50929">
    <property type="entry name" value="ABC_TM1F"/>
    <property type="match status" value="1"/>
</dbReference>
<dbReference type="Gene3D" id="3.40.50.300">
    <property type="entry name" value="P-loop containing nucleotide triphosphate hydrolases"/>
    <property type="match status" value="1"/>
</dbReference>
<dbReference type="PROSITE" id="PS50990">
    <property type="entry name" value="PEPTIDASE_C39"/>
    <property type="match status" value="1"/>
</dbReference>
<keyword evidence="9 11" id="KW-1133">Transmembrane helix</keyword>
<name>A0A8J3N8M8_9CHLR</name>
<dbReference type="Proteomes" id="UP000597444">
    <property type="component" value="Unassembled WGS sequence"/>
</dbReference>
<keyword evidence="7" id="KW-0645">Protease</keyword>
<dbReference type="GO" id="GO:0005524">
    <property type="term" value="F:ATP binding"/>
    <property type="evidence" value="ECO:0007669"/>
    <property type="project" value="UniProtKB-KW"/>
</dbReference>
<dbReference type="InterPro" id="IPR011527">
    <property type="entry name" value="ABC1_TM_dom"/>
</dbReference>
<protein>
    <submittedName>
        <fullName evidence="15">NHLP family bacteriocin export ABC transporter peptidase/permease/ATPase</fullName>
    </submittedName>
</protein>
<evidence type="ECO:0000259" key="12">
    <source>
        <dbReference type="PROSITE" id="PS50893"/>
    </source>
</evidence>
<dbReference type="SUPFAM" id="SSF90123">
    <property type="entry name" value="ABC transporter transmembrane region"/>
    <property type="match status" value="1"/>
</dbReference>
<dbReference type="InterPro" id="IPR003439">
    <property type="entry name" value="ABC_transporter-like_ATP-bd"/>
</dbReference>
<feature type="domain" description="ABC transporter" evidence="12">
    <location>
        <begin position="498"/>
        <end position="731"/>
    </location>
</feature>
<keyword evidence="10 11" id="KW-0472">Membrane</keyword>
<evidence type="ECO:0000256" key="1">
    <source>
        <dbReference type="ARBA" id="ARBA00004651"/>
    </source>
</evidence>
<feature type="transmembrane region" description="Helical" evidence="11">
    <location>
        <begin position="293"/>
        <end position="316"/>
    </location>
</feature>
<evidence type="ECO:0000256" key="7">
    <source>
        <dbReference type="ARBA" id="ARBA00022807"/>
    </source>
</evidence>
<feature type="domain" description="ABC transmembrane type-1" evidence="13">
    <location>
        <begin position="186"/>
        <end position="464"/>
    </location>
</feature>
<dbReference type="CDD" id="cd18779">
    <property type="entry name" value="ABC_6TM_T1SS_like"/>
    <property type="match status" value="1"/>
</dbReference>
<evidence type="ECO:0000256" key="2">
    <source>
        <dbReference type="ARBA" id="ARBA00022448"/>
    </source>
</evidence>
<keyword evidence="3" id="KW-1003">Cell membrane</keyword>
<dbReference type="InterPro" id="IPR003593">
    <property type="entry name" value="AAA+_ATPase"/>
</dbReference>
<dbReference type="SUPFAM" id="SSF52540">
    <property type="entry name" value="P-loop containing nucleoside triphosphate hydrolases"/>
    <property type="match status" value="1"/>
</dbReference>
<accession>A0A8J3N8M8</accession>
<dbReference type="SMART" id="SM00382">
    <property type="entry name" value="AAA"/>
    <property type="match status" value="1"/>
</dbReference>
<dbReference type="GO" id="GO:0006508">
    <property type="term" value="P:proteolysis"/>
    <property type="evidence" value="ECO:0007669"/>
    <property type="project" value="InterPro"/>
</dbReference>
<evidence type="ECO:0000256" key="5">
    <source>
        <dbReference type="ARBA" id="ARBA00022741"/>
    </source>
</evidence>
<evidence type="ECO:0000256" key="8">
    <source>
        <dbReference type="ARBA" id="ARBA00022840"/>
    </source>
</evidence>
<keyword evidence="4 11" id="KW-0812">Transmembrane</keyword>
<dbReference type="PANTHER" id="PTHR43394:SF1">
    <property type="entry name" value="ATP-BINDING CASSETTE SUB-FAMILY B MEMBER 10, MITOCHONDRIAL"/>
    <property type="match status" value="1"/>
</dbReference>
<evidence type="ECO:0000259" key="14">
    <source>
        <dbReference type="PROSITE" id="PS50990"/>
    </source>
</evidence>
<dbReference type="GO" id="GO:0016887">
    <property type="term" value="F:ATP hydrolysis activity"/>
    <property type="evidence" value="ECO:0007669"/>
    <property type="project" value="InterPro"/>
</dbReference>
<comment type="subcellular location">
    <subcellularLocation>
        <location evidence="1">Cell membrane</location>
        <topology evidence="1">Multi-pass membrane protein</topology>
    </subcellularLocation>
</comment>
<keyword evidence="8" id="KW-0067">ATP-binding</keyword>
<dbReference type="AlphaFoldDB" id="A0A8J3N8M8"/>
<dbReference type="InterPro" id="IPR005074">
    <property type="entry name" value="Peptidase_C39"/>
</dbReference>
<evidence type="ECO:0000313" key="16">
    <source>
        <dbReference type="Proteomes" id="UP000597444"/>
    </source>
</evidence>
<dbReference type="InterPro" id="IPR027417">
    <property type="entry name" value="P-loop_NTPase"/>
</dbReference>
<evidence type="ECO:0000256" key="3">
    <source>
        <dbReference type="ARBA" id="ARBA00022475"/>
    </source>
</evidence>
<evidence type="ECO:0000313" key="15">
    <source>
        <dbReference type="EMBL" id="GHO99700.1"/>
    </source>
</evidence>
<keyword evidence="2" id="KW-0813">Transport</keyword>
<sequence>MGDVSETRKLSALKRQNGPSRILHRRVPVIIQMSEVECGAACLAMILSYYGRHTRIVEIRQRIGIGRDGLSAFDLVNAARNYGLHVRAISLRNSYMHGLHLPAIIHWEFNHFLVVERWTSTHVDVVDPAQGHRRLTAEEFDAGFTGVVLLIEPNISFVRQAPKARATLYTYIVQYIKQSPTILFQILVASIVLQVLGLSVPLFTKIVVDQIIPFNIREIMPILGVGMLFLLLSQLVMVSLRSCLLIYLQARIDLQIFPQFFEHLLSLPLSFFQQRSNGDILTRIESNLTIRDLLSTQLISTFLDGSTVLVYFVILLTQARGYGFLVLLIGVLQVLLLLSSASPLRSLSLRELAAIGHTQGYVAEALSGIVTLKAAGAERRSFKQWSNLFVQQLNTSVRRRYFSALLSNLTRLLSTLTPSALLWWGTLLVLNGSMELGTMLALNTLAVALLSPLGSLVSGGMQLQIVRSHLERLSDVVEAEVEQDSQHVRQPPRLKGAITLEHVSFGYDRLSPLVLKDINVHIAAGETVAIVGPTGSGKTTLGKLLLGLYAPTTGEIRYDDIPLYSLNYQDVRMQFGSVMQEASIFSGSIRHNIALNNPDLDMEHIQNAARAAAIHDEIMSMPMGYETLVSEGGSALSGGQRQRLALARALAHSPAILLLDEATSSLDMKTERIVEQHLSSLTCTQIIIAHHLNTIRNADTILVLENGQLVEQGTHQQLLQRQGYYAELLHAQLASGEIRGVN</sequence>
<gene>
    <name evidence="15" type="ORF">KSF_097480</name>
</gene>
<feature type="domain" description="Peptidase C39" evidence="14">
    <location>
        <begin position="32"/>
        <end position="151"/>
    </location>
</feature>
<dbReference type="PROSITE" id="PS00211">
    <property type="entry name" value="ABC_TRANSPORTER_1"/>
    <property type="match status" value="1"/>
</dbReference>
<evidence type="ECO:0000256" key="11">
    <source>
        <dbReference type="SAM" id="Phobius"/>
    </source>
</evidence>
<evidence type="ECO:0000259" key="13">
    <source>
        <dbReference type="PROSITE" id="PS50929"/>
    </source>
</evidence>
<dbReference type="Gene3D" id="3.90.70.10">
    <property type="entry name" value="Cysteine proteinases"/>
    <property type="match status" value="1"/>
</dbReference>
<keyword evidence="7" id="KW-0788">Thiol protease</keyword>
<dbReference type="Pfam" id="PF00664">
    <property type="entry name" value="ABC_membrane"/>
    <property type="match status" value="1"/>
</dbReference>
<dbReference type="InterPro" id="IPR036640">
    <property type="entry name" value="ABC1_TM_sf"/>
</dbReference>
<dbReference type="GO" id="GO:0005886">
    <property type="term" value="C:plasma membrane"/>
    <property type="evidence" value="ECO:0007669"/>
    <property type="project" value="UniProtKB-SubCell"/>
</dbReference>
<dbReference type="PROSITE" id="PS50893">
    <property type="entry name" value="ABC_TRANSPORTER_2"/>
    <property type="match status" value="1"/>
</dbReference>
<proteinExistence type="predicted"/>
<organism evidence="15 16">
    <name type="scientific">Reticulibacter mediterranei</name>
    <dbReference type="NCBI Taxonomy" id="2778369"/>
    <lineage>
        <taxon>Bacteria</taxon>
        <taxon>Bacillati</taxon>
        <taxon>Chloroflexota</taxon>
        <taxon>Ktedonobacteria</taxon>
        <taxon>Ktedonobacterales</taxon>
        <taxon>Reticulibacteraceae</taxon>
        <taxon>Reticulibacter</taxon>
    </lineage>
</organism>
<dbReference type="GO" id="GO:0015421">
    <property type="term" value="F:ABC-type oligopeptide transporter activity"/>
    <property type="evidence" value="ECO:0007669"/>
    <property type="project" value="TreeGrafter"/>
</dbReference>
<evidence type="ECO:0000256" key="10">
    <source>
        <dbReference type="ARBA" id="ARBA00023136"/>
    </source>
</evidence>
<dbReference type="GO" id="GO:0008234">
    <property type="term" value="F:cysteine-type peptidase activity"/>
    <property type="evidence" value="ECO:0007669"/>
    <property type="project" value="UniProtKB-KW"/>
</dbReference>
<reference evidence="15" key="1">
    <citation type="submission" date="2020-10" db="EMBL/GenBank/DDBJ databases">
        <title>Taxonomic study of unclassified bacteria belonging to the class Ktedonobacteria.</title>
        <authorList>
            <person name="Yabe S."/>
            <person name="Wang C.M."/>
            <person name="Zheng Y."/>
            <person name="Sakai Y."/>
            <person name="Cavaletti L."/>
            <person name="Monciardini P."/>
            <person name="Donadio S."/>
        </authorList>
    </citation>
    <scope>NUCLEOTIDE SEQUENCE</scope>
    <source>
        <strain evidence="15">ID150040</strain>
    </source>
</reference>
<dbReference type="InterPro" id="IPR017871">
    <property type="entry name" value="ABC_transporter-like_CS"/>
</dbReference>
<keyword evidence="6" id="KW-0378">Hydrolase</keyword>
<feature type="transmembrane region" description="Helical" evidence="11">
    <location>
        <begin position="220"/>
        <end position="248"/>
    </location>
</feature>
<dbReference type="EMBL" id="BNJK01000002">
    <property type="protein sequence ID" value="GHO99700.1"/>
    <property type="molecule type" value="Genomic_DNA"/>
</dbReference>
<feature type="transmembrane region" description="Helical" evidence="11">
    <location>
        <begin position="322"/>
        <end position="341"/>
    </location>
</feature>
<evidence type="ECO:0000256" key="6">
    <source>
        <dbReference type="ARBA" id="ARBA00022801"/>
    </source>
</evidence>
<evidence type="ECO:0000256" key="4">
    <source>
        <dbReference type="ARBA" id="ARBA00022692"/>
    </source>
</evidence>
<evidence type="ECO:0000256" key="9">
    <source>
        <dbReference type="ARBA" id="ARBA00022989"/>
    </source>
</evidence>
<dbReference type="RefSeq" id="WP_220210329.1">
    <property type="nucleotide sequence ID" value="NZ_BNJK01000002.1"/>
</dbReference>